<feature type="non-terminal residue" evidence="2">
    <location>
        <position position="1"/>
    </location>
</feature>
<proteinExistence type="predicted"/>
<dbReference type="AlphaFoldDB" id="A0A382XCP4"/>
<name>A0A382XCP4_9ZZZZ</name>
<protein>
    <recommendedName>
        <fullName evidence="1">L-seryl-tRNA selenium transferase N-terminal domain-containing protein</fullName>
    </recommendedName>
</protein>
<reference evidence="2" key="1">
    <citation type="submission" date="2018-05" db="EMBL/GenBank/DDBJ databases">
        <authorList>
            <person name="Lanie J.A."/>
            <person name="Ng W.-L."/>
            <person name="Kazmierczak K.M."/>
            <person name="Andrzejewski T.M."/>
            <person name="Davidsen T.M."/>
            <person name="Wayne K.J."/>
            <person name="Tettelin H."/>
            <person name="Glass J.I."/>
            <person name="Rusch D."/>
            <person name="Podicherti R."/>
            <person name="Tsui H.-C.T."/>
            <person name="Winkler M.E."/>
        </authorList>
    </citation>
    <scope>NUCLEOTIDE SEQUENCE</scope>
</reference>
<dbReference type="Pfam" id="PF12390">
    <property type="entry name" value="Se-cys_synth_N"/>
    <property type="match status" value="1"/>
</dbReference>
<dbReference type="InterPro" id="IPR025862">
    <property type="entry name" value="SelA_trans_N_dom"/>
</dbReference>
<dbReference type="EMBL" id="UINC01166805">
    <property type="protein sequence ID" value="SVD68956.1"/>
    <property type="molecule type" value="Genomic_DNA"/>
</dbReference>
<gene>
    <name evidence="2" type="ORF">METZ01_LOCUS421810</name>
</gene>
<organism evidence="2">
    <name type="scientific">marine metagenome</name>
    <dbReference type="NCBI Taxonomy" id="408172"/>
    <lineage>
        <taxon>unclassified sequences</taxon>
        <taxon>metagenomes</taxon>
        <taxon>ecological metagenomes</taxon>
    </lineage>
</organism>
<sequence>VFSFGKGFDVDQSVMVAQAGKASKSKQPQMELLRNLPAVERVLEHPEVVAWIEEVGCARQFATR</sequence>
<evidence type="ECO:0000259" key="1">
    <source>
        <dbReference type="Pfam" id="PF12390"/>
    </source>
</evidence>
<feature type="domain" description="L-seryl-tRNA selenium transferase N-terminal" evidence="1">
    <location>
        <begin position="33"/>
        <end position="56"/>
    </location>
</feature>
<accession>A0A382XCP4</accession>
<feature type="non-terminal residue" evidence="2">
    <location>
        <position position="64"/>
    </location>
</feature>
<evidence type="ECO:0000313" key="2">
    <source>
        <dbReference type="EMBL" id="SVD68956.1"/>
    </source>
</evidence>